<sequence>MKTHKLLVLGMEGVGKSELTIQICQGCISDYLTYDPRCYDSYSVQCVIDDIPCILEILDTSGQEEYIALLDKWVNECDGFLLVYSISKRKTFEVIEKLYNHVTRTKDSVQVPIIIVGNGCEKTTEREVSLEEGEDLAKQLNCEFFETSSKQRINVCRSFYSLVRKIRQVDGPVKSRRKRRTFRYLFRKVFWLMSDLVYWTDK</sequence>
<dbReference type="GO" id="GO:0016020">
    <property type="term" value="C:membrane"/>
    <property type="evidence" value="ECO:0007669"/>
    <property type="project" value="InterPro"/>
</dbReference>
<dbReference type="InterPro" id="IPR001806">
    <property type="entry name" value="Small_GTPase"/>
</dbReference>
<organism evidence="3 4">
    <name type="scientific">Gigaspora margarita</name>
    <dbReference type="NCBI Taxonomy" id="4874"/>
    <lineage>
        <taxon>Eukaryota</taxon>
        <taxon>Fungi</taxon>
        <taxon>Fungi incertae sedis</taxon>
        <taxon>Mucoromycota</taxon>
        <taxon>Glomeromycotina</taxon>
        <taxon>Glomeromycetes</taxon>
        <taxon>Diversisporales</taxon>
        <taxon>Gigasporaceae</taxon>
        <taxon>Gigaspora</taxon>
    </lineage>
</organism>
<accession>A0A8H3XFB0</accession>
<dbReference type="SMART" id="SM00174">
    <property type="entry name" value="RHO"/>
    <property type="match status" value="1"/>
</dbReference>
<dbReference type="EMBL" id="WTPW01001180">
    <property type="protein sequence ID" value="KAF0450709.1"/>
    <property type="molecule type" value="Genomic_DNA"/>
</dbReference>
<protein>
    <submittedName>
        <fullName evidence="3">Small G-protein Ras2</fullName>
    </submittedName>
</protein>
<dbReference type="Pfam" id="PF00071">
    <property type="entry name" value="Ras"/>
    <property type="match status" value="1"/>
</dbReference>
<name>A0A8H3XFB0_GIGMA</name>
<reference evidence="3 4" key="1">
    <citation type="journal article" date="2019" name="Environ. Microbiol.">
        <title>At the nexus of three kingdoms: the genome of the mycorrhizal fungus Gigaspora margarita provides insights into plant, endobacterial and fungal interactions.</title>
        <authorList>
            <person name="Venice F."/>
            <person name="Ghignone S."/>
            <person name="Salvioli di Fossalunga A."/>
            <person name="Amselem J."/>
            <person name="Novero M."/>
            <person name="Xianan X."/>
            <person name="Sedzielewska Toro K."/>
            <person name="Morin E."/>
            <person name="Lipzen A."/>
            <person name="Grigoriev I.V."/>
            <person name="Henrissat B."/>
            <person name="Martin F.M."/>
            <person name="Bonfante P."/>
        </authorList>
    </citation>
    <scope>NUCLEOTIDE SEQUENCE [LARGE SCALE GENOMIC DNA]</scope>
    <source>
        <strain evidence="3 4">BEG34</strain>
    </source>
</reference>
<evidence type="ECO:0000313" key="3">
    <source>
        <dbReference type="EMBL" id="KAF0450709.1"/>
    </source>
</evidence>
<proteinExistence type="predicted"/>
<dbReference type="InterPro" id="IPR020849">
    <property type="entry name" value="Small_GTPase_Ras-type"/>
</dbReference>
<evidence type="ECO:0000256" key="2">
    <source>
        <dbReference type="ARBA" id="ARBA00023134"/>
    </source>
</evidence>
<dbReference type="PRINTS" id="PR00449">
    <property type="entry name" value="RASTRNSFRMNG"/>
</dbReference>
<comment type="caution">
    <text evidence="3">The sequence shown here is derived from an EMBL/GenBank/DDBJ whole genome shotgun (WGS) entry which is preliminary data.</text>
</comment>
<dbReference type="Gene3D" id="3.40.50.300">
    <property type="entry name" value="P-loop containing nucleotide triphosphate hydrolases"/>
    <property type="match status" value="1"/>
</dbReference>
<dbReference type="Proteomes" id="UP000439903">
    <property type="component" value="Unassembled WGS sequence"/>
</dbReference>
<dbReference type="GO" id="GO:0007165">
    <property type="term" value="P:signal transduction"/>
    <property type="evidence" value="ECO:0007669"/>
    <property type="project" value="InterPro"/>
</dbReference>
<dbReference type="SMART" id="SM00175">
    <property type="entry name" value="RAB"/>
    <property type="match status" value="1"/>
</dbReference>
<evidence type="ECO:0000256" key="1">
    <source>
        <dbReference type="ARBA" id="ARBA00022741"/>
    </source>
</evidence>
<keyword evidence="2" id="KW-0342">GTP-binding</keyword>
<keyword evidence="1" id="KW-0547">Nucleotide-binding</keyword>
<dbReference type="PROSITE" id="PS51421">
    <property type="entry name" value="RAS"/>
    <property type="match status" value="1"/>
</dbReference>
<dbReference type="PANTHER" id="PTHR24070">
    <property type="entry name" value="RAS, DI-RAS, AND RHEB FAMILY MEMBERS OF SMALL GTPASE SUPERFAMILY"/>
    <property type="match status" value="1"/>
</dbReference>
<dbReference type="InterPro" id="IPR005225">
    <property type="entry name" value="Small_GTP-bd"/>
</dbReference>
<dbReference type="GO" id="GO:0003924">
    <property type="term" value="F:GTPase activity"/>
    <property type="evidence" value="ECO:0007669"/>
    <property type="project" value="InterPro"/>
</dbReference>
<evidence type="ECO:0000313" key="4">
    <source>
        <dbReference type="Proteomes" id="UP000439903"/>
    </source>
</evidence>
<dbReference type="SUPFAM" id="SSF52540">
    <property type="entry name" value="P-loop containing nucleoside triphosphate hydrolases"/>
    <property type="match status" value="1"/>
</dbReference>
<dbReference type="OrthoDB" id="5976022at2759"/>
<dbReference type="PROSITE" id="PS51419">
    <property type="entry name" value="RAB"/>
    <property type="match status" value="1"/>
</dbReference>
<keyword evidence="4" id="KW-1185">Reference proteome</keyword>
<gene>
    <name evidence="3" type="ORF">F8M41_002118</name>
</gene>
<dbReference type="GO" id="GO:0005525">
    <property type="term" value="F:GTP binding"/>
    <property type="evidence" value="ECO:0007669"/>
    <property type="project" value="UniProtKB-KW"/>
</dbReference>
<dbReference type="NCBIfam" id="TIGR00231">
    <property type="entry name" value="small_GTP"/>
    <property type="match status" value="1"/>
</dbReference>
<dbReference type="SMART" id="SM00173">
    <property type="entry name" value="RAS"/>
    <property type="match status" value="1"/>
</dbReference>
<dbReference type="InterPro" id="IPR027417">
    <property type="entry name" value="P-loop_NTPase"/>
</dbReference>
<dbReference type="AlphaFoldDB" id="A0A8H3XFB0"/>